<dbReference type="RefSeq" id="WP_138190244.1">
    <property type="nucleotide sequence ID" value="NZ_VBWP01000002.1"/>
</dbReference>
<feature type="transmembrane region" description="Helical" evidence="1">
    <location>
        <begin position="107"/>
        <end position="125"/>
    </location>
</feature>
<evidence type="ECO:0000313" key="2">
    <source>
        <dbReference type="EMBL" id="TLG76607.1"/>
    </source>
</evidence>
<keyword evidence="1" id="KW-0472">Membrane</keyword>
<accession>A0A5R8QH65</accession>
<keyword evidence="1" id="KW-0812">Transmembrane</keyword>
<feature type="transmembrane region" description="Helical" evidence="1">
    <location>
        <begin position="78"/>
        <end position="101"/>
    </location>
</feature>
<reference evidence="2 3" key="1">
    <citation type="submission" date="2019-05" db="EMBL/GenBank/DDBJ databases">
        <title>Culicoidintestinum kansasii gen. nov., sp. nov. from the gastrointestinal tract of the biting midge, Culicoides sonorensis.</title>
        <authorList>
            <person name="Neupane S."/>
            <person name="Ghosh A."/>
            <person name="Gunther S."/>
            <person name="Martin K."/>
            <person name="Zurek L."/>
        </authorList>
    </citation>
    <scope>NUCLEOTIDE SEQUENCE [LARGE SCALE GENOMIC DNA]</scope>
    <source>
        <strain evidence="2 3">CS-1</strain>
    </source>
</reference>
<dbReference type="Proteomes" id="UP000306912">
    <property type="component" value="Unassembled WGS sequence"/>
</dbReference>
<organism evidence="2 3">
    <name type="scientific">Culicoidibacter larvae</name>
    <dbReference type="NCBI Taxonomy" id="2579976"/>
    <lineage>
        <taxon>Bacteria</taxon>
        <taxon>Bacillati</taxon>
        <taxon>Bacillota</taxon>
        <taxon>Culicoidibacteria</taxon>
        <taxon>Culicoidibacterales</taxon>
        <taxon>Culicoidibacteraceae</taxon>
        <taxon>Culicoidibacter</taxon>
    </lineage>
</organism>
<dbReference type="AlphaFoldDB" id="A0A5R8QH65"/>
<evidence type="ECO:0000313" key="3">
    <source>
        <dbReference type="Proteomes" id="UP000306912"/>
    </source>
</evidence>
<protein>
    <submittedName>
        <fullName evidence="2">Uncharacterized protein</fullName>
    </submittedName>
</protein>
<gene>
    <name evidence="2" type="ORF">FEZ08_03030</name>
</gene>
<comment type="caution">
    <text evidence="2">The sequence shown here is derived from an EMBL/GenBank/DDBJ whole genome shotgun (WGS) entry which is preliminary data.</text>
</comment>
<keyword evidence="3" id="KW-1185">Reference proteome</keyword>
<dbReference type="InParanoid" id="A0A5R8QH65"/>
<keyword evidence="1" id="KW-1133">Transmembrane helix</keyword>
<sequence>MAEIHIHRNNSFVSSGSAFIIKLDNVEEHRILNGQKIVIDVEAGTHLVQIATFGISSAQKQFTVSEEQPLYLSTGVNLWATFALYIASLLTVFSVAPFILLFGSQQLFLWLVFIVLLIAGIFFSLRKNHYYLRQIDEVEYKRL</sequence>
<proteinExistence type="predicted"/>
<name>A0A5R8QH65_9FIRM</name>
<dbReference type="EMBL" id="VBWP01000002">
    <property type="protein sequence ID" value="TLG76607.1"/>
    <property type="molecule type" value="Genomic_DNA"/>
</dbReference>
<evidence type="ECO:0000256" key="1">
    <source>
        <dbReference type="SAM" id="Phobius"/>
    </source>
</evidence>